<evidence type="ECO:0000259" key="2">
    <source>
        <dbReference type="Pfam" id="PF01970"/>
    </source>
</evidence>
<protein>
    <submittedName>
        <fullName evidence="3">Transporter</fullName>
    </submittedName>
</protein>
<feature type="transmembrane region" description="Helical" evidence="1">
    <location>
        <begin position="62"/>
        <end position="87"/>
    </location>
</feature>
<keyword evidence="1" id="KW-0812">Transmembrane</keyword>
<feature type="transmembrane region" description="Helical" evidence="1">
    <location>
        <begin position="24"/>
        <end position="50"/>
    </location>
</feature>
<keyword evidence="4" id="KW-1185">Reference proteome</keyword>
<dbReference type="Pfam" id="PF01970">
    <property type="entry name" value="TctA"/>
    <property type="match status" value="1"/>
</dbReference>
<dbReference type="PANTHER" id="PTHR35342">
    <property type="entry name" value="TRICARBOXYLIC TRANSPORT PROTEIN"/>
    <property type="match status" value="1"/>
</dbReference>
<organism evidence="3 4">
    <name type="scientific">Halomonas salipaludis</name>
    <dbReference type="NCBI Taxonomy" id="2032625"/>
    <lineage>
        <taxon>Bacteria</taxon>
        <taxon>Pseudomonadati</taxon>
        <taxon>Pseudomonadota</taxon>
        <taxon>Gammaproteobacteria</taxon>
        <taxon>Oceanospirillales</taxon>
        <taxon>Halomonadaceae</taxon>
        <taxon>Halomonas</taxon>
    </lineage>
</organism>
<accession>A0A2A2EZF6</accession>
<evidence type="ECO:0000313" key="4">
    <source>
        <dbReference type="Proteomes" id="UP000217771"/>
    </source>
</evidence>
<evidence type="ECO:0000256" key="1">
    <source>
        <dbReference type="SAM" id="Phobius"/>
    </source>
</evidence>
<dbReference type="Proteomes" id="UP000217771">
    <property type="component" value="Unassembled WGS sequence"/>
</dbReference>
<dbReference type="OrthoDB" id="9781349at2"/>
<evidence type="ECO:0000313" key="3">
    <source>
        <dbReference type="EMBL" id="PAU78556.1"/>
    </source>
</evidence>
<proteinExistence type="predicted"/>
<feature type="domain" description="DUF112" evidence="2">
    <location>
        <begin position="22"/>
        <end position="439"/>
    </location>
</feature>
<name>A0A2A2EZF6_9GAMM</name>
<dbReference type="EMBL" id="NSKB01000002">
    <property type="protein sequence ID" value="PAU78556.1"/>
    <property type="molecule type" value="Genomic_DNA"/>
</dbReference>
<feature type="transmembrane region" description="Helical" evidence="1">
    <location>
        <begin position="172"/>
        <end position="192"/>
    </location>
</feature>
<feature type="transmembrane region" description="Helical" evidence="1">
    <location>
        <begin position="432"/>
        <end position="450"/>
    </location>
</feature>
<keyword evidence="1" id="KW-1133">Transmembrane helix</keyword>
<feature type="transmembrane region" description="Helical" evidence="1">
    <location>
        <begin position="315"/>
        <end position="339"/>
    </location>
</feature>
<feature type="transmembrane region" description="Helical" evidence="1">
    <location>
        <begin position="204"/>
        <end position="225"/>
    </location>
</feature>
<dbReference type="InterPro" id="IPR002823">
    <property type="entry name" value="DUF112_TM"/>
</dbReference>
<feature type="transmembrane region" description="Helical" evidence="1">
    <location>
        <begin position="107"/>
        <end position="136"/>
    </location>
</feature>
<feature type="transmembrane region" description="Helical" evidence="1">
    <location>
        <begin position="470"/>
        <end position="489"/>
    </location>
</feature>
<gene>
    <name evidence="3" type="ORF">CK498_04560</name>
</gene>
<feature type="transmembrane region" description="Helical" evidence="1">
    <location>
        <begin position="395"/>
        <end position="420"/>
    </location>
</feature>
<reference evidence="3 4" key="1">
    <citation type="submission" date="2017-08" db="EMBL/GenBank/DDBJ databases">
        <title>Halomonas alkalisoli sp. nov., isolated from saline alkaline soil.</title>
        <authorList>
            <person name="Wang D."/>
            <person name="Zhang G."/>
        </authorList>
    </citation>
    <scope>NUCLEOTIDE SEQUENCE [LARGE SCALE GENOMIC DNA]</scope>
    <source>
        <strain evidence="3 4">WRN001</strain>
    </source>
</reference>
<feature type="transmembrane region" description="Helical" evidence="1">
    <location>
        <begin position="148"/>
        <end position="166"/>
    </location>
</feature>
<keyword evidence="1" id="KW-0472">Membrane</keyword>
<comment type="caution">
    <text evidence="3">The sequence shown here is derived from an EMBL/GenBank/DDBJ whole genome shotgun (WGS) entry which is preliminary data.</text>
</comment>
<dbReference type="AlphaFoldDB" id="A0A2A2EZF6"/>
<dbReference type="PANTHER" id="PTHR35342:SF5">
    <property type="entry name" value="TRICARBOXYLIC TRANSPORT PROTEIN"/>
    <property type="match status" value="1"/>
</dbReference>
<sequence length="514" mass="54903">MIEGLSMLGGGIQHFLTPLSLFNVAWATLLGIVIGMLPGLTATMGVALLVTLTYGMPGDQAILTLICMYVGAIYGGSRSAILLNIPGTPASAATSLDGFPLAQQGKAGYAMGLATVSSAIGTVIGIICLAVFAPLLAELAFDFGTYEFFWLAVFGVVISGRLTAMGDPLKGYIAGILGLLVAMIGMESLQAYQRFTFGVHQLSGGIDIIPAMVGAFGFAEILTVMRRRYDAKVLVSQDRVVPRFKDVWRFKRTSVRSGIIGTFVGIVPGVGEDIGSWASYAAARRASKEKEMFGKGSYEGLTAAETGNSAVIPGALIPVLTLAIPGSTAAAVLIAAMLIHDIRPGPMLMIENPEFLYQVVAMLLFTTLAITLYGLSLTKVLVKVLAIPREKLMPVVYVLCVIGPFAISQRMFDVYVMIFFGLAGFILREMKYPMAPIVLGIILGTLLDTNLRRGLALTDGDPTPFFTRPISMLLFGITLLVILISIPVVSRTIKRLCLALGLHGKLWGKARHER</sequence>
<feature type="transmembrane region" description="Helical" evidence="1">
    <location>
        <begin position="355"/>
        <end position="375"/>
    </location>
</feature>